<feature type="region of interest" description="Disordered" evidence="1">
    <location>
        <begin position="615"/>
        <end position="646"/>
    </location>
</feature>
<feature type="compositionally biased region" description="Low complexity" evidence="1">
    <location>
        <begin position="354"/>
        <end position="365"/>
    </location>
</feature>
<dbReference type="GeneID" id="77727406"/>
<feature type="region of interest" description="Disordered" evidence="1">
    <location>
        <begin position="385"/>
        <end position="459"/>
    </location>
</feature>
<feature type="region of interest" description="Disordered" evidence="1">
    <location>
        <begin position="308"/>
        <end position="370"/>
    </location>
</feature>
<organism evidence="2 3">
    <name type="scientific">Dioszegia hungarica</name>
    <dbReference type="NCBI Taxonomy" id="4972"/>
    <lineage>
        <taxon>Eukaryota</taxon>
        <taxon>Fungi</taxon>
        <taxon>Dikarya</taxon>
        <taxon>Basidiomycota</taxon>
        <taxon>Agaricomycotina</taxon>
        <taxon>Tremellomycetes</taxon>
        <taxon>Tremellales</taxon>
        <taxon>Bulleribasidiaceae</taxon>
        <taxon>Dioszegia</taxon>
    </lineage>
</organism>
<accession>A0AA38HEI0</accession>
<protein>
    <submittedName>
        <fullName evidence="2">Uncharacterized protein</fullName>
    </submittedName>
</protein>
<evidence type="ECO:0000313" key="3">
    <source>
        <dbReference type="Proteomes" id="UP001164286"/>
    </source>
</evidence>
<feature type="region of interest" description="Disordered" evidence="1">
    <location>
        <begin position="653"/>
        <end position="672"/>
    </location>
</feature>
<gene>
    <name evidence="2" type="ORF">MKK02DRAFT_31061</name>
</gene>
<feature type="compositionally biased region" description="Basic and acidic residues" evidence="1">
    <location>
        <begin position="661"/>
        <end position="672"/>
    </location>
</feature>
<feature type="compositionally biased region" description="Basic and acidic residues" evidence="1">
    <location>
        <begin position="616"/>
        <end position="626"/>
    </location>
</feature>
<feature type="compositionally biased region" description="Low complexity" evidence="1">
    <location>
        <begin position="428"/>
        <end position="441"/>
    </location>
</feature>
<reference evidence="2" key="1">
    <citation type="journal article" date="2022" name="G3 (Bethesda)">
        <title>High quality genome of the basidiomycete yeast Dioszegia hungarica PDD-24b-2 isolated from cloud water.</title>
        <authorList>
            <person name="Jarrige D."/>
            <person name="Haridas S."/>
            <person name="Bleykasten-Grosshans C."/>
            <person name="Joly M."/>
            <person name="Nadalig T."/>
            <person name="Sancelme M."/>
            <person name="Vuilleumier S."/>
            <person name="Grigoriev I.V."/>
            <person name="Amato P."/>
            <person name="Bringel F."/>
        </authorList>
    </citation>
    <scope>NUCLEOTIDE SEQUENCE</scope>
    <source>
        <strain evidence="2">PDD-24b-2</strain>
    </source>
</reference>
<dbReference type="EMBL" id="JAKWFO010000002">
    <property type="protein sequence ID" value="KAI9638735.1"/>
    <property type="molecule type" value="Genomic_DNA"/>
</dbReference>
<name>A0AA38HEI0_9TREE</name>
<feature type="compositionally biased region" description="Polar residues" evidence="1">
    <location>
        <begin position="824"/>
        <end position="847"/>
    </location>
</feature>
<feature type="compositionally biased region" description="Basic residues" evidence="1">
    <location>
        <begin position="848"/>
        <end position="860"/>
    </location>
</feature>
<dbReference type="Proteomes" id="UP001164286">
    <property type="component" value="Unassembled WGS sequence"/>
</dbReference>
<evidence type="ECO:0000256" key="1">
    <source>
        <dbReference type="SAM" id="MobiDB-lite"/>
    </source>
</evidence>
<feature type="compositionally biased region" description="Basic and acidic residues" evidence="1">
    <location>
        <begin position="442"/>
        <end position="451"/>
    </location>
</feature>
<dbReference type="AlphaFoldDB" id="A0AA38HEI0"/>
<keyword evidence="3" id="KW-1185">Reference proteome</keyword>
<proteinExistence type="predicted"/>
<comment type="caution">
    <text evidence="2">The sequence shown here is derived from an EMBL/GenBank/DDBJ whole genome shotgun (WGS) entry which is preliminary data.</text>
</comment>
<feature type="region of interest" description="Disordered" evidence="1">
    <location>
        <begin position="713"/>
        <end position="735"/>
    </location>
</feature>
<evidence type="ECO:0000313" key="2">
    <source>
        <dbReference type="EMBL" id="KAI9638735.1"/>
    </source>
</evidence>
<feature type="region of interest" description="Disordered" evidence="1">
    <location>
        <begin position="824"/>
        <end position="866"/>
    </location>
</feature>
<dbReference type="RefSeq" id="XP_052948512.1">
    <property type="nucleotide sequence ID" value="XM_053088201.1"/>
</dbReference>
<sequence length="1040" mass="114962">MDDNEVPSDRVRPQGKAPTLRPESENAEWMRRACLQCLAAYDQSWGLLSMVFLKAGTKITADDQDVDSLDKMCKELWRAKGENPTGLHPGRVVEVTIDDEGIETATQPLDSTRAYVIKRDEDGKLEWPLLAWDAITFRAVKPTTRPDYTLLTQSQREDLAMHGADSTMRPWNLMYQTIEAASKARASVKKSKASSGSASTSVVKKSRAVAQLWKEIAEDSRGLPIFQGSVDWDKVCSSNHSLELLEGFLEETQQLAAKQSAGSDLDKAYFLMSRAGGTVYTIKAPRDFFAKQTETGEALLVGMEVVDSNEERTTDRPIPSPHSFASDGPGSDVDSFLLPEGDGQELMPSWAFESAPPQSPSKSAATLGAMVEESRPWELAEQTIAETGDAESSGDPESGVNDGPTLWVGPMSNPDVEPDLRVQDTVNSGDGDTTSGTMGSGERSESQHEGETQATMQAPQQLQPALEGFPERKMTLWETRAHKSSFLMYLTEMAVAATTDYKIGETPQDLDRLNELCKDVDATYGSDETAASRRDHARLMFVLNAPPGGEITWEKRQYRDVDWTKASVLNHTGHPKDDRLEADERQELDTILQDTSLPRWERVFRAAVFRRGVSTSREKQRREDAKRKRAASDALPATGASKRTSAKGQFKSFLLSFPPSPRDHPSEASNLREELEREEGWCKCPATSLILNMELFTYDRSAVSVVLKPRRPSDTKARDRCAPLSTVPWSTPSMDTDAGSFEGDTSFLHVAAGRSTTQHEPTDAELEELFMAYPATDVLDRGGVGGLEETDAGGDPAELSGCEGMRGAEYVSEADTALYAGHGESSTAISSSNLSEPLRSNTPTHPQKTARTKARASRRAIPRDSAVVPRSRINRPIRLSSYMRWLTDIKVCITKSSKIGHTDDDFVKLERLCREVKAHRAKVITDSGGNSDDTPKDVMARATMESYVLDASPETTWTWTRLARKEIDWDSIQELKNVGRPQNDLLTLDEQTEMAGIQQSATFQPWEKLYEATMLRRRSAAARRKRNVHDGNDEPALGTA</sequence>
<feature type="region of interest" description="Disordered" evidence="1">
    <location>
        <begin position="1"/>
        <end position="25"/>
    </location>
</feature>
<feature type="region of interest" description="Disordered" evidence="1">
    <location>
        <begin position="1021"/>
        <end position="1040"/>
    </location>
</feature>